<reference evidence="2 3" key="1">
    <citation type="journal article" date="2013" name="PLoS ONE">
        <title>Predicting the Proteins of Angomonas deanei, Strigomonas culicis and Their Respective Endosymbionts Reveals New Aspects of the Trypanosomatidae Family.</title>
        <authorList>
            <person name="Motta M.C."/>
            <person name="Martins A.C."/>
            <person name="de Souza S.S."/>
            <person name="Catta-Preta C.M."/>
            <person name="Silva R."/>
            <person name="Klein C.C."/>
            <person name="de Almeida L.G."/>
            <person name="de Lima Cunha O."/>
            <person name="Ciapina L.P."/>
            <person name="Brocchi M."/>
            <person name="Colabardini A.C."/>
            <person name="de Araujo Lima B."/>
            <person name="Machado C.R."/>
            <person name="de Almeida Soares C.M."/>
            <person name="Probst C.M."/>
            <person name="de Menezes C.B."/>
            <person name="Thompson C.E."/>
            <person name="Bartholomeu D.C."/>
            <person name="Gradia D.F."/>
            <person name="Pavoni D.P."/>
            <person name="Grisard E.C."/>
            <person name="Fantinatti-Garboggini F."/>
            <person name="Marchini F.K."/>
            <person name="Rodrigues-Luiz G.F."/>
            <person name="Wagner G."/>
            <person name="Goldman G.H."/>
            <person name="Fietto J.L."/>
            <person name="Elias M.C."/>
            <person name="Goldman M.H."/>
            <person name="Sagot M.F."/>
            <person name="Pereira M."/>
            <person name="Stoco P.H."/>
            <person name="de Mendonca-Neto R.P."/>
            <person name="Teixeira S.M."/>
            <person name="Maciel T.E."/>
            <person name="de Oliveira Mendes T.A."/>
            <person name="Urmenyi T.P."/>
            <person name="de Souza W."/>
            <person name="Schenkman S."/>
            <person name="de Vasconcelos A.T."/>
        </authorList>
    </citation>
    <scope>NUCLEOTIDE SEQUENCE [LARGE SCALE GENOMIC DNA]</scope>
</reference>
<dbReference type="Proteomes" id="UP000015354">
    <property type="component" value="Unassembled WGS sequence"/>
</dbReference>
<gene>
    <name evidence="2" type="ORF">STCU_04394</name>
</gene>
<organism evidence="2 3">
    <name type="scientific">Strigomonas culicis</name>
    <dbReference type="NCBI Taxonomy" id="28005"/>
    <lineage>
        <taxon>Eukaryota</taxon>
        <taxon>Discoba</taxon>
        <taxon>Euglenozoa</taxon>
        <taxon>Kinetoplastea</taxon>
        <taxon>Metakinetoplastina</taxon>
        <taxon>Trypanosomatida</taxon>
        <taxon>Trypanosomatidae</taxon>
        <taxon>Strigomonadinae</taxon>
        <taxon>Strigomonas</taxon>
    </lineage>
</organism>
<dbReference type="SUPFAM" id="SSF160369">
    <property type="entry name" value="Ribosomal protein L10-like"/>
    <property type="match status" value="1"/>
</dbReference>
<keyword evidence="3" id="KW-1185">Reference proteome</keyword>
<dbReference type="OrthoDB" id="10265803at2759"/>
<dbReference type="InterPro" id="IPR043141">
    <property type="entry name" value="Ribosomal_uL10-like_sf"/>
</dbReference>
<dbReference type="EMBL" id="ATMH01004394">
    <property type="protein sequence ID" value="EPY29627.1"/>
    <property type="molecule type" value="Genomic_DNA"/>
</dbReference>
<comment type="similarity">
    <text evidence="1">Belongs to the universal ribosomal protein uL10 family.</text>
</comment>
<name>S9UFP7_9TRYP</name>
<sequence length="53" mass="5868">MALAIIPSREELIAKLMATMQAPVTKFVRTINEVPTSFVRVLSAIHDQKNLSS</sequence>
<dbReference type="Gene3D" id="6.10.250.290">
    <property type="match status" value="1"/>
</dbReference>
<dbReference type="AlphaFoldDB" id="S9UFP7"/>
<evidence type="ECO:0000256" key="1">
    <source>
        <dbReference type="ARBA" id="ARBA00008889"/>
    </source>
</evidence>
<evidence type="ECO:0000313" key="2">
    <source>
        <dbReference type="EMBL" id="EPY29627.1"/>
    </source>
</evidence>
<protein>
    <recommendedName>
        <fullName evidence="4">50S ribosomal protein L10</fullName>
    </recommendedName>
</protein>
<accession>S9UFP7</accession>
<evidence type="ECO:0008006" key="4">
    <source>
        <dbReference type="Google" id="ProtNLM"/>
    </source>
</evidence>
<evidence type="ECO:0000313" key="3">
    <source>
        <dbReference type="Proteomes" id="UP000015354"/>
    </source>
</evidence>
<proteinExistence type="inferred from homology"/>
<comment type="caution">
    <text evidence="2">The sequence shown here is derived from an EMBL/GenBank/DDBJ whole genome shotgun (WGS) entry which is preliminary data.</text>
</comment>